<dbReference type="EMBL" id="ML977157">
    <property type="protein sequence ID" value="KAF1986331.1"/>
    <property type="molecule type" value="Genomic_DNA"/>
</dbReference>
<sequence length="220" mass="23844">MLGDRNILYSAVGKRLADLVANAEGKMTCDMSKAKLPAAPIVLPAPDAGLSLYHIAMGRGTQNYTCDLSNSTAVPFQTGAEARLFNVTCLSSTYPDLVQMMPSISLRFPVPLADTNDKLAPANLYLSGHHYFPDVTTPFFNLTTAEANYGMGGFKKDNATPAPNPAKDVPWLKLSAKDPESCNFFQVYRVNTAGGVAPKTCQGQQAAFNVEYAAEYWIYK</sequence>
<accession>A0A6G1GZF0</accession>
<dbReference type="OrthoDB" id="1859733at2759"/>
<reference evidence="1" key="1">
    <citation type="journal article" date="2020" name="Stud. Mycol.">
        <title>101 Dothideomycetes genomes: a test case for predicting lifestyles and emergence of pathogens.</title>
        <authorList>
            <person name="Haridas S."/>
            <person name="Albert R."/>
            <person name="Binder M."/>
            <person name="Bloem J."/>
            <person name="Labutti K."/>
            <person name="Salamov A."/>
            <person name="Andreopoulos B."/>
            <person name="Baker S."/>
            <person name="Barry K."/>
            <person name="Bills G."/>
            <person name="Bluhm B."/>
            <person name="Cannon C."/>
            <person name="Castanera R."/>
            <person name="Culley D."/>
            <person name="Daum C."/>
            <person name="Ezra D."/>
            <person name="Gonzalez J."/>
            <person name="Henrissat B."/>
            <person name="Kuo A."/>
            <person name="Liang C."/>
            <person name="Lipzen A."/>
            <person name="Lutzoni F."/>
            <person name="Magnuson J."/>
            <person name="Mondo S."/>
            <person name="Nolan M."/>
            <person name="Ohm R."/>
            <person name="Pangilinan J."/>
            <person name="Park H.-J."/>
            <person name="Ramirez L."/>
            <person name="Alfaro M."/>
            <person name="Sun H."/>
            <person name="Tritt A."/>
            <person name="Yoshinaga Y."/>
            <person name="Zwiers L.-H."/>
            <person name="Turgeon B."/>
            <person name="Goodwin S."/>
            <person name="Spatafora J."/>
            <person name="Crous P."/>
            <person name="Grigoriev I."/>
        </authorList>
    </citation>
    <scope>NUCLEOTIDE SEQUENCE</scope>
    <source>
        <strain evidence="1">CBS 113979</strain>
    </source>
</reference>
<dbReference type="AlphaFoldDB" id="A0A6G1GZF0"/>
<name>A0A6G1GZF0_9PEZI</name>
<evidence type="ECO:0008006" key="3">
    <source>
        <dbReference type="Google" id="ProtNLM"/>
    </source>
</evidence>
<dbReference type="Proteomes" id="UP000800041">
    <property type="component" value="Unassembled WGS sequence"/>
</dbReference>
<dbReference type="PANTHER" id="PTHR35567">
    <property type="entry name" value="MALATE DEHYDROGENASE (AFU_ORTHOLOGUE AFUA_2G13800)"/>
    <property type="match status" value="1"/>
</dbReference>
<evidence type="ECO:0000313" key="1">
    <source>
        <dbReference type="EMBL" id="KAF1986331.1"/>
    </source>
</evidence>
<protein>
    <recommendedName>
        <fullName evidence="3">Malate dehydrogenase</fullName>
    </recommendedName>
</protein>
<organism evidence="1 2">
    <name type="scientific">Aulographum hederae CBS 113979</name>
    <dbReference type="NCBI Taxonomy" id="1176131"/>
    <lineage>
        <taxon>Eukaryota</taxon>
        <taxon>Fungi</taxon>
        <taxon>Dikarya</taxon>
        <taxon>Ascomycota</taxon>
        <taxon>Pezizomycotina</taxon>
        <taxon>Dothideomycetes</taxon>
        <taxon>Pleosporomycetidae</taxon>
        <taxon>Aulographales</taxon>
        <taxon>Aulographaceae</taxon>
    </lineage>
</organism>
<dbReference type="Pfam" id="PF11937">
    <property type="entry name" value="DUF3455"/>
    <property type="match status" value="1"/>
</dbReference>
<gene>
    <name evidence="1" type="ORF">K402DRAFT_87275</name>
</gene>
<dbReference type="PANTHER" id="PTHR35567:SF1">
    <property type="entry name" value="CONSERVED FUNGAL PROTEIN (AFU_ORTHOLOGUE AFUA_1G14230)"/>
    <property type="match status" value="1"/>
</dbReference>
<keyword evidence="2" id="KW-1185">Reference proteome</keyword>
<evidence type="ECO:0000313" key="2">
    <source>
        <dbReference type="Proteomes" id="UP000800041"/>
    </source>
</evidence>
<dbReference type="InterPro" id="IPR021851">
    <property type="entry name" value="DUF3455"/>
</dbReference>
<proteinExistence type="predicted"/>